<dbReference type="Pfam" id="PF12360">
    <property type="entry name" value="Pax7"/>
    <property type="match status" value="1"/>
</dbReference>
<evidence type="ECO:0000256" key="10">
    <source>
        <dbReference type="ARBA" id="ARBA00023242"/>
    </source>
</evidence>
<protein>
    <submittedName>
        <fullName evidence="16">PAX3 protein</fullName>
    </submittedName>
</protein>
<feature type="compositionally biased region" description="Polar residues" evidence="13">
    <location>
        <begin position="298"/>
        <end position="324"/>
    </location>
</feature>
<dbReference type="PROSITE" id="PS50071">
    <property type="entry name" value="HOMEOBOX_2"/>
    <property type="match status" value="1"/>
</dbReference>
<dbReference type="SMART" id="SM00351">
    <property type="entry name" value="PAX"/>
    <property type="match status" value="1"/>
</dbReference>
<evidence type="ECO:0000256" key="8">
    <source>
        <dbReference type="ARBA" id="ARBA00023155"/>
    </source>
</evidence>
<dbReference type="Proteomes" id="UP000536260">
    <property type="component" value="Unassembled WGS sequence"/>
</dbReference>
<dbReference type="PROSITE" id="PS00034">
    <property type="entry name" value="PAIRED_1"/>
    <property type="match status" value="1"/>
</dbReference>
<dbReference type="Gene3D" id="1.10.10.10">
    <property type="entry name" value="Winged helix-like DNA-binding domain superfamily/Winged helix DNA-binding domain"/>
    <property type="match status" value="1"/>
</dbReference>
<dbReference type="Pfam" id="PF00046">
    <property type="entry name" value="Homeodomain"/>
    <property type="match status" value="1"/>
</dbReference>
<dbReference type="EMBL" id="VZTO01007256">
    <property type="protein sequence ID" value="NXT20422.1"/>
    <property type="molecule type" value="Genomic_DNA"/>
</dbReference>
<dbReference type="Gene3D" id="1.10.10.60">
    <property type="entry name" value="Homeodomain-like"/>
    <property type="match status" value="1"/>
</dbReference>
<dbReference type="FunFam" id="1.10.10.10:FF:000031">
    <property type="entry name" value="Paired box protein Pax-7"/>
    <property type="match status" value="1"/>
</dbReference>
<comment type="similarity">
    <text evidence="2">Belongs to the paired homeobox family.</text>
</comment>
<keyword evidence="10 11" id="KW-0539">Nucleus</keyword>
<evidence type="ECO:0000256" key="7">
    <source>
        <dbReference type="ARBA" id="ARBA00023125"/>
    </source>
</evidence>
<comment type="caution">
    <text evidence="16">The sequence shown here is derived from an EMBL/GenBank/DDBJ whole genome shotgun (WGS) entry which is preliminary data.</text>
</comment>
<feature type="compositionally biased region" description="Low complexity" evidence="13">
    <location>
        <begin position="337"/>
        <end position="347"/>
    </location>
</feature>
<keyword evidence="8 11" id="KW-0371">Homeobox</keyword>
<feature type="compositionally biased region" description="Basic and acidic residues" evidence="13">
    <location>
        <begin position="167"/>
        <end position="183"/>
    </location>
</feature>
<dbReference type="InterPro" id="IPR022106">
    <property type="entry name" value="Pax7_C"/>
</dbReference>
<keyword evidence="5" id="KW-0524">Neurogenesis</keyword>
<keyword evidence="7 11" id="KW-0238">DNA-binding</keyword>
<evidence type="ECO:0000313" key="17">
    <source>
        <dbReference type="Proteomes" id="UP000536260"/>
    </source>
</evidence>
<evidence type="ECO:0000256" key="11">
    <source>
        <dbReference type="PROSITE-ProRule" id="PRU00108"/>
    </source>
</evidence>
<dbReference type="Pfam" id="PF00292">
    <property type="entry name" value="PAX"/>
    <property type="match status" value="1"/>
</dbReference>
<comment type="subcellular location">
    <subcellularLocation>
        <location evidence="1 11 12">Nucleus</location>
    </subcellularLocation>
</comment>
<dbReference type="SMART" id="SM00389">
    <property type="entry name" value="HOX"/>
    <property type="match status" value="1"/>
</dbReference>
<feature type="non-terminal residue" evidence="16">
    <location>
        <position position="471"/>
    </location>
</feature>
<organism evidence="16 17">
    <name type="scientific">Syrrhaptes paradoxus</name>
    <name type="common">Pallas's sandgrouse</name>
    <dbReference type="NCBI Taxonomy" id="302527"/>
    <lineage>
        <taxon>Eukaryota</taxon>
        <taxon>Metazoa</taxon>
        <taxon>Chordata</taxon>
        <taxon>Craniata</taxon>
        <taxon>Vertebrata</taxon>
        <taxon>Euteleostomi</taxon>
        <taxon>Archelosauria</taxon>
        <taxon>Archosauria</taxon>
        <taxon>Dinosauria</taxon>
        <taxon>Saurischia</taxon>
        <taxon>Theropoda</taxon>
        <taxon>Coelurosauria</taxon>
        <taxon>Aves</taxon>
        <taxon>Neognathae</taxon>
        <taxon>Neoaves</taxon>
        <taxon>Columbimorphae</taxon>
        <taxon>Pterocliformes</taxon>
        <taxon>Pteroclidae</taxon>
        <taxon>Syrrhaptes</taxon>
    </lineage>
</organism>
<dbReference type="GO" id="GO:0007399">
    <property type="term" value="P:nervous system development"/>
    <property type="evidence" value="ECO:0007669"/>
    <property type="project" value="UniProtKB-KW"/>
</dbReference>
<feature type="domain" description="Homeobox" evidence="14">
    <location>
        <begin position="212"/>
        <end position="272"/>
    </location>
</feature>
<evidence type="ECO:0000256" key="13">
    <source>
        <dbReference type="SAM" id="MobiDB-lite"/>
    </source>
</evidence>
<evidence type="ECO:0000256" key="9">
    <source>
        <dbReference type="ARBA" id="ARBA00023163"/>
    </source>
</evidence>
<keyword evidence="17" id="KW-1185">Reference proteome</keyword>
<evidence type="ECO:0000259" key="14">
    <source>
        <dbReference type="PROSITE" id="PS50071"/>
    </source>
</evidence>
<accession>A0A7L3AKA3</accession>
<dbReference type="SUPFAM" id="SSF46689">
    <property type="entry name" value="Homeodomain-like"/>
    <property type="match status" value="2"/>
</dbReference>
<evidence type="ECO:0000259" key="15">
    <source>
        <dbReference type="PROSITE" id="PS51057"/>
    </source>
</evidence>
<dbReference type="PANTHER" id="PTHR45636:SF17">
    <property type="entry name" value="PAIRED BOX PROTEIN PAX-3"/>
    <property type="match status" value="1"/>
</dbReference>
<evidence type="ECO:0000256" key="6">
    <source>
        <dbReference type="ARBA" id="ARBA00023015"/>
    </source>
</evidence>
<dbReference type="InterPro" id="IPR009057">
    <property type="entry name" value="Homeodomain-like_sf"/>
</dbReference>
<dbReference type="InterPro" id="IPR017970">
    <property type="entry name" value="Homeobox_CS"/>
</dbReference>
<dbReference type="CDD" id="cd00086">
    <property type="entry name" value="homeodomain"/>
    <property type="match status" value="1"/>
</dbReference>
<evidence type="ECO:0000256" key="2">
    <source>
        <dbReference type="ARBA" id="ARBA00005733"/>
    </source>
</evidence>
<evidence type="ECO:0000256" key="12">
    <source>
        <dbReference type="RuleBase" id="RU000682"/>
    </source>
</evidence>
<dbReference type="FunFam" id="1.10.10.60:FF:000035">
    <property type="entry name" value="paired box protein Pax-3 isoform X2"/>
    <property type="match status" value="1"/>
</dbReference>
<dbReference type="GO" id="GO:0009653">
    <property type="term" value="P:anatomical structure morphogenesis"/>
    <property type="evidence" value="ECO:0007669"/>
    <property type="project" value="UniProtKB-ARBA"/>
</dbReference>
<feature type="region of interest" description="Disordered" evidence="13">
    <location>
        <begin position="1"/>
        <end position="23"/>
    </location>
</feature>
<feature type="domain" description="Paired" evidence="15">
    <location>
        <begin position="34"/>
        <end position="156"/>
    </location>
</feature>
<evidence type="ECO:0000256" key="4">
    <source>
        <dbReference type="ARBA" id="ARBA00022724"/>
    </source>
</evidence>
<dbReference type="AlphaFoldDB" id="A0A7L3AKA3"/>
<feature type="region of interest" description="Disordered" evidence="13">
    <location>
        <begin position="160"/>
        <end position="222"/>
    </location>
</feature>
<keyword evidence="9" id="KW-0804">Transcription</keyword>
<feature type="region of interest" description="Disordered" evidence="13">
    <location>
        <begin position="295"/>
        <end position="348"/>
    </location>
</feature>
<feature type="region of interest" description="Disordered" evidence="13">
    <location>
        <begin position="98"/>
        <end position="129"/>
    </location>
</feature>
<feature type="DNA-binding region" description="Homeobox" evidence="11">
    <location>
        <begin position="214"/>
        <end position="273"/>
    </location>
</feature>
<dbReference type="InterPro" id="IPR001523">
    <property type="entry name" value="Paired_dom"/>
</dbReference>
<dbReference type="InterPro" id="IPR043182">
    <property type="entry name" value="PAIRED_DNA-bd_dom"/>
</dbReference>
<dbReference type="PANTHER" id="PTHR45636">
    <property type="entry name" value="PAIRED BOX PROTEIN PAX-6-RELATED-RELATED"/>
    <property type="match status" value="1"/>
</dbReference>
<sequence length="471" mass="51093">MTTLAGAVPRMMRPGAGQNYPRSGFPLEVSTPLGQGRVNQLGGVFINGRPLPNHIRHKIVEMAHHGIRPCVISRQLRVSHGCVSKILCRYQETGSIRPGAIGGSKPKVSPSAPARSRGGGERGPSGAWPGVAGTGVFSQLCAPSKVSSISRILRSKFGKGEEEEAELERKEVEEGDKKAKHSIDGILSERASAPQSDEGSDIDSEPDLPLKRKQRRSRTTFTAEQLEELERAFERTHYPDIYTREELAQRAKLTEARVQVWFSNRRARWRKQAGANQLMAFNHLIPGGFPPSAMPTLPTYQLSEPSYQPTSIPQAVSDPSSTVHRPQPLPPSTVHQSSLPSNPESSSAYCLPSTRHGFSSYTDSFVPPSGPSNPMNPAIGNGLSPQVMGLLTNHGGVPHQPQTDYALSPLTGGLEPTPTVSASCSQRLDHMKSLDSLPTSQSYCPPTYSTTGYSMDPVTGYQYGQYGQSEY</sequence>
<evidence type="ECO:0000256" key="5">
    <source>
        <dbReference type="ARBA" id="ARBA00022902"/>
    </source>
</evidence>
<dbReference type="InterPro" id="IPR043565">
    <property type="entry name" value="PAX_fam"/>
</dbReference>
<evidence type="ECO:0000256" key="1">
    <source>
        <dbReference type="ARBA" id="ARBA00004123"/>
    </source>
</evidence>
<keyword evidence="4" id="KW-0563">Paired box</keyword>
<dbReference type="GO" id="GO:0000978">
    <property type="term" value="F:RNA polymerase II cis-regulatory region sequence-specific DNA binding"/>
    <property type="evidence" value="ECO:0007669"/>
    <property type="project" value="TreeGrafter"/>
</dbReference>
<gene>
    <name evidence="16" type="primary">Pax3</name>
    <name evidence="16" type="ORF">SYRPAR_R08891</name>
</gene>
<feature type="non-terminal residue" evidence="16">
    <location>
        <position position="1"/>
    </location>
</feature>
<dbReference type="PRINTS" id="PR00027">
    <property type="entry name" value="PAIREDBOX"/>
</dbReference>
<dbReference type="InterPro" id="IPR001356">
    <property type="entry name" value="HD"/>
</dbReference>
<evidence type="ECO:0000313" key="16">
    <source>
        <dbReference type="EMBL" id="NXT20422.1"/>
    </source>
</evidence>
<evidence type="ECO:0000256" key="3">
    <source>
        <dbReference type="ARBA" id="ARBA00022473"/>
    </source>
</evidence>
<keyword evidence="3" id="KW-0217">Developmental protein</keyword>
<dbReference type="GO" id="GO:0005634">
    <property type="term" value="C:nucleus"/>
    <property type="evidence" value="ECO:0007669"/>
    <property type="project" value="UniProtKB-SubCell"/>
</dbReference>
<dbReference type="GO" id="GO:0000981">
    <property type="term" value="F:DNA-binding transcription factor activity, RNA polymerase II-specific"/>
    <property type="evidence" value="ECO:0007669"/>
    <property type="project" value="InterPro"/>
</dbReference>
<keyword evidence="6" id="KW-0805">Transcription regulation</keyword>
<dbReference type="PROSITE" id="PS51057">
    <property type="entry name" value="PAIRED_2"/>
    <property type="match status" value="1"/>
</dbReference>
<dbReference type="PROSITE" id="PS00027">
    <property type="entry name" value="HOMEOBOX_1"/>
    <property type="match status" value="1"/>
</dbReference>
<name>A0A7L3AKA3_9AVES</name>
<reference evidence="16 17" key="1">
    <citation type="submission" date="2019-09" db="EMBL/GenBank/DDBJ databases">
        <title>Bird 10,000 Genomes (B10K) Project - Family phase.</title>
        <authorList>
            <person name="Zhang G."/>
        </authorList>
    </citation>
    <scope>NUCLEOTIDE SEQUENCE [LARGE SCALE GENOMIC DNA]</scope>
    <source>
        <strain evidence="16">B10K-DU-003-42</strain>
        <tissue evidence="16">Mixed tissue sample</tissue>
    </source>
</reference>
<dbReference type="InterPro" id="IPR036388">
    <property type="entry name" value="WH-like_DNA-bd_sf"/>
</dbReference>
<proteinExistence type="inferred from homology"/>